<dbReference type="InterPro" id="IPR037239">
    <property type="entry name" value="OSBP_sf"/>
</dbReference>
<dbReference type="Gene3D" id="2.40.160.120">
    <property type="match status" value="1"/>
</dbReference>
<name>A0AAV3QSG1_LITER</name>
<dbReference type="Pfam" id="PF01237">
    <property type="entry name" value="Oxysterol_BP"/>
    <property type="match status" value="1"/>
</dbReference>
<comment type="caution">
    <text evidence="3">The sequence shown here is derived from an EMBL/GenBank/DDBJ whole genome shotgun (WGS) entry which is preliminary data.</text>
</comment>
<dbReference type="Proteomes" id="UP001454036">
    <property type="component" value="Unassembled WGS sequence"/>
</dbReference>
<dbReference type="InterPro" id="IPR018494">
    <property type="entry name" value="Oxysterol-bd_CS"/>
</dbReference>
<dbReference type="PANTHER" id="PTHR10972">
    <property type="entry name" value="OXYSTEROL-BINDING PROTEIN-RELATED"/>
    <property type="match status" value="1"/>
</dbReference>
<protein>
    <submittedName>
        <fullName evidence="3">Transfer/carrier protein</fullName>
    </submittedName>
</protein>
<dbReference type="GO" id="GO:0032934">
    <property type="term" value="F:sterol binding"/>
    <property type="evidence" value="ECO:0007669"/>
    <property type="project" value="TreeGrafter"/>
</dbReference>
<proteinExistence type="inferred from homology"/>
<dbReference type="PANTHER" id="PTHR10972:SF102">
    <property type="entry name" value="OXYSTEROL-BINDING PROTEIN"/>
    <property type="match status" value="1"/>
</dbReference>
<reference evidence="3 4" key="1">
    <citation type="submission" date="2024-01" db="EMBL/GenBank/DDBJ databases">
        <title>The complete chloroplast genome sequence of Lithospermum erythrorhizon: insights into the phylogenetic relationship among Boraginaceae species and the maternal lineages of purple gromwells.</title>
        <authorList>
            <person name="Okada T."/>
            <person name="Watanabe K."/>
        </authorList>
    </citation>
    <scope>NUCLEOTIDE SEQUENCE [LARGE SCALE GENOMIC DNA]</scope>
</reference>
<evidence type="ECO:0000256" key="1">
    <source>
        <dbReference type="ARBA" id="ARBA00008842"/>
    </source>
</evidence>
<dbReference type="PROSITE" id="PS01013">
    <property type="entry name" value="OSBP"/>
    <property type="match status" value="1"/>
</dbReference>
<evidence type="ECO:0000313" key="4">
    <source>
        <dbReference type="Proteomes" id="UP001454036"/>
    </source>
</evidence>
<comment type="similarity">
    <text evidence="1 2">Belongs to the OSBP family.</text>
</comment>
<dbReference type="AlphaFoldDB" id="A0AAV3QSG1"/>
<gene>
    <name evidence="3" type="ORF">LIER_40128</name>
</gene>
<keyword evidence="4" id="KW-1185">Reference proteome</keyword>
<dbReference type="GO" id="GO:0016020">
    <property type="term" value="C:membrane"/>
    <property type="evidence" value="ECO:0007669"/>
    <property type="project" value="TreeGrafter"/>
</dbReference>
<dbReference type="SUPFAM" id="SSF144000">
    <property type="entry name" value="Oxysterol-binding protein-like"/>
    <property type="match status" value="1"/>
</dbReference>
<organism evidence="3 4">
    <name type="scientific">Lithospermum erythrorhizon</name>
    <name type="common">Purple gromwell</name>
    <name type="synonym">Lithospermum officinale var. erythrorhizon</name>
    <dbReference type="NCBI Taxonomy" id="34254"/>
    <lineage>
        <taxon>Eukaryota</taxon>
        <taxon>Viridiplantae</taxon>
        <taxon>Streptophyta</taxon>
        <taxon>Embryophyta</taxon>
        <taxon>Tracheophyta</taxon>
        <taxon>Spermatophyta</taxon>
        <taxon>Magnoliopsida</taxon>
        <taxon>eudicotyledons</taxon>
        <taxon>Gunneridae</taxon>
        <taxon>Pentapetalae</taxon>
        <taxon>asterids</taxon>
        <taxon>lamiids</taxon>
        <taxon>Boraginales</taxon>
        <taxon>Boraginaceae</taxon>
        <taxon>Boraginoideae</taxon>
        <taxon>Lithospermeae</taxon>
        <taxon>Lithospermum</taxon>
    </lineage>
</organism>
<dbReference type="GO" id="GO:0005829">
    <property type="term" value="C:cytosol"/>
    <property type="evidence" value="ECO:0007669"/>
    <property type="project" value="TreeGrafter"/>
</dbReference>
<dbReference type="InterPro" id="IPR000648">
    <property type="entry name" value="Oxysterol-bd"/>
</dbReference>
<evidence type="ECO:0000256" key="2">
    <source>
        <dbReference type="RuleBase" id="RU003844"/>
    </source>
</evidence>
<evidence type="ECO:0000313" key="3">
    <source>
        <dbReference type="EMBL" id="GAA0166151.1"/>
    </source>
</evidence>
<dbReference type="EMBL" id="BAABME010022596">
    <property type="protein sequence ID" value="GAA0166151.1"/>
    <property type="molecule type" value="Genomic_DNA"/>
</dbReference>
<sequence>MEVVVGVSVVGIVEEEVPPLFNITKSSIQADGESVYYTNVDMLRKYANGETAFDRFKYVIGWSLSTTRPLIFGVIPYNSILGETHHASRDGLNVLLEQVSHHPPVTALHATNEKENIESIWCLSPKAKFYGNF</sequence>
<accession>A0AAV3QSG1</accession>